<evidence type="ECO:0000313" key="10">
    <source>
        <dbReference type="EMBL" id="QQZ51628.1"/>
    </source>
</evidence>
<organism evidence="10">
    <name type="scientific">Phenylobacterium glaciei</name>
    <dbReference type="NCBI Taxonomy" id="2803784"/>
    <lineage>
        <taxon>Bacteria</taxon>
        <taxon>Pseudomonadati</taxon>
        <taxon>Pseudomonadota</taxon>
        <taxon>Alphaproteobacteria</taxon>
        <taxon>Caulobacterales</taxon>
        <taxon>Caulobacteraceae</taxon>
        <taxon>Phenylobacterium</taxon>
    </lineage>
</organism>
<dbReference type="SUPFAM" id="SSF56935">
    <property type="entry name" value="Porins"/>
    <property type="match status" value="1"/>
</dbReference>
<comment type="subcellular location">
    <subcellularLocation>
        <location evidence="1">Cell outer membrane</location>
        <topology evidence="1">Multi-pass membrane protein</topology>
    </subcellularLocation>
</comment>
<keyword evidence="10" id="KW-0675">Receptor</keyword>
<evidence type="ECO:0000256" key="4">
    <source>
        <dbReference type="ARBA" id="ARBA00022692"/>
    </source>
</evidence>
<feature type="compositionally biased region" description="Polar residues" evidence="8">
    <location>
        <begin position="222"/>
        <end position="240"/>
    </location>
</feature>
<evidence type="ECO:0000256" key="6">
    <source>
        <dbReference type="ARBA" id="ARBA00023136"/>
    </source>
</evidence>
<evidence type="ECO:0000256" key="2">
    <source>
        <dbReference type="ARBA" id="ARBA00022448"/>
    </source>
</evidence>
<feature type="region of interest" description="Disordered" evidence="8">
    <location>
        <begin position="220"/>
        <end position="240"/>
    </location>
</feature>
<dbReference type="Gene3D" id="2.40.170.20">
    <property type="entry name" value="TonB-dependent receptor, beta-barrel domain"/>
    <property type="match status" value="1"/>
</dbReference>
<dbReference type="InterPro" id="IPR000531">
    <property type="entry name" value="Beta-barrel_TonB"/>
</dbReference>
<dbReference type="PANTHER" id="PTHR30069">
    <property type="entry name" value="TONB-DEPENDENT OUTER MEMBRANE RECEPTOR"/>
    <property type="match status" value="1"/>
</dbReference>
<accession>A0A974P6R3</accession>
<evidence type="ECO:0000259" key="9">
    <source>
        <dbReference type="Pfam" id="PF00593"/>
    </source>
</evidence>
<dbReference type="AlphaFoldDB" id="A0A974P6R3"/>
<evidence type="ECO:0000256" key="7">
    <source>
        <dbReference type="ARBA" id="ARBA00023237"/>
    </source>
</evidence>
<dbReference type="GO" id="GO:0044718">
    <property type="term" value="P:siderophore transmembrane transport"/>
    <property type="evidence" value="ECO:0007669"/>
    <property type="project" value="TreeGrafter"/>
</dbReference>
<proteinExistence type="predicted"/>
<dbReference type="EMBL" id="CP068570">
    <property type="protein sequence ID" value="QQZ51628.1"/>
    <property type="molecule type" value="Genomic_DNA"/>
</dbReference>
<keyword evidence="6" id="KW-0472">Membrane</keyword>
<feature type="domain" description="TonB-dependent receptor-like beta-barrel" evidence="9">
    <location>
        <begin position="100"/>
        <end position="226"/>
    </location>
</feature>
<gene>
    <name evidence="10" type="ORF">JKL49_12005</name>
</gene>
<keyword evidence="7" id="KW-0998">Cell outer membrane</keyword>
<dbReference type="InterPro" id="IPR036942">
    <property type="entry name" value="Beta-barrel_TonB_sf"/>
</dbReference>
<dbReference type="GO" id="GO:0009279">
    <property type="term" value="C:cell outer membrane"/>
    <property type="evidence" value="ECO:0007669"/>
    <property type="project" value="UniProtKB-SubCell"/>
</dbReference>
<reference evidence="10" key="1">
    <citation type="submission" date="2021-01" db="EMBL/GenBank/DDBJ databases">
        <title>Genome sequence of Phenylobacterium sp. 20VBR1 isolated from a valley glaceir, Ny-Alesund, Svalbard.</title>
        <authorList>
            <person name="Thomas F.A."/>
            <person name="Krishnan K.P."/>
            <person name="Sinha R.K."/>
        </authorList>
    </citation>
    <scope>NUCLEOTIDE SEQUENCE</scope>
    <source>
        <strain evidence="10">20VBR1</strain>
    </source>
</reference>
<name>A0A974P6R3_9CAUL</name>
<evidence type="ECO:0000256" key="8">
    <source>
        <dbReference type="SAM" id="MobiDB-lite"/>
    </source>
</evidence>
<evidence type="ECO:0000256" key="1">
    <source>
        <dbReference type="ARBA" id="ARBA00004571"/>
    </source>
</evidence>
<protein>
    <submittedName>
        <fullName evidence="10">TonB-dependent receptor</fullName>
    </submittedName>
</protein>
<dbReference type="GO" id="GO:0015344">
    <property type="term" value="F:siderophore uptake transmembrane transporter activity"/>
    <property type="evidence" value="ECO:0007669"/>
    <property type="project" value="TreeGrafter"/>
</dbReference>
<keyword evidence="3" id="KW-1134">Transmembrane beta strand</keyword>
<keyword evidence="4" id="KW-0812">Transmembrane</keyword>
<keyword evidence="5" id="KW-0798">TonB box</keyword>
<dbReference type="PANTHER" id="PTHR30069:SF56">
    <property type="entry name" value="TONB-DEPENDENT HEME RECEPTOR A"/>
    <property type="match status" value="1"/>
</dbReference>
<sequence length="240" mass="26094">MNAPGEVFNVAAQNGTGLVMDASMREQDIKLDEWINDLRLLRTFEVGSQSHDVALGFYVAKVDESFFQTGASALVDVQDQARLLDLVALNASGAVVANFTENGISRYGLQFNNAEGSSETYAFYGSDAWSLTDKLRVDLGVRWEKIDLSGRNERSATINLGQSATLADDNVLSGTGVFDALDRSFDGWGATIGVNYQFQPNIGVFGRYTKGFRLPSLGDFITNPTNTAPRTQRSTSPRPG</sequence>
<evidence type="ECO:0000256" key="5">
    <source>
        <dbReference type="ARBA" id="ARBA00023077"/>
    </source>
</evidence>
<dbReference type="Pfam" id="PF00593">
    <property type="entry name" value="TonB_dep_Rec_b-barrel"/>
    <property type="match status" value="1"/>
</dbReference>
<keyword evidence="2" id="KW-0813">Transport</keyword>
<evidence type="ECO:0000256" key="3">
    <source>
        <dbReference type="ARBA" id="ARBA00022452"/>
    </source>
</evidence>
<dbReference type="InterPro" id="IPR039426">
    <property type="entry name" value="TonB-dep_rcpt-like"/>
</dbReference>